<keyword evidence="3" id="KW-1185">Reference proteome</keyword>
<dbReference type="Gramene" id="Ma09_t30570.1">
    <property type="protein sequence ID" value="Ma09_p30570.1"/>
    <property type="gene ID" value="Ma09_g30570"/>
</dbReference>
<organism evidence="2 3">
    <name type="scientific">Musa acuminata subsp. malaccensis</name>
    <name type="common">Wild banana</name>
    <name type="synonym">Musa malaccensis</name>
    <dbReference type="NCBI Taxonomy" id="214687"/>
    <lineage>
        <taxon>Eukaryota</taxon>
        <taxon>Viridiplantae</taxon>
        <taxon>Streptophyta</taxon>
        <taxon>Embryophyta</taxon>
        <taxon>Tracheophyta</taxon>
        <taxon>Spermatophyta</taxon>
        <taxon>Magnoliopsida</taxon>
        <taxon>Liliopsida</taxon>
        <taxon>Zingiberales</taxon>
        <taxon>Musaceae</taxon>
        <taxon>Musa</taxon>
    </lineage>
</organism>
<dbReference type="InParanoid" id="A0A804KQI1"/>
<dbReference type="EnsemblPlants" id="Ma09_t30570.1">
    <property type="protein sequence ID" value="Ma09_p30570.1"/>
    <property type="gene ID" value="Ma09_g30570"/>
</dbReference>
<dbReference type="AlphaFoldDB" id="A0A804KQI1"/>
<gene>
    <name evidence="1" type="ORF">GSMUA_249230.1</name>
</gene>
<reference evidence="1" key="1">
    <citation type="submission" date="2021-03" db="EMBL/GenBank/DDBJ databases">
        <authorList>
            <consortium name="Genoscope - CEA"/>
            <person name="William W."/>
        </authorList>
    </citation>
    <scope>NUCLEOTIDE SEQUENCE</scope>
    <source>
        <strain evidence="1">Doubled-haploid Pahang</strain>
    </source>
</reference>
<proteinExistence type="predicted"/>
<evidence type="ECO:0000313" key="2">
    <source>
        <dbReference type="EnsemblPlants" id="Ma09_p30570.1"/>
    </source>
</evidence>
<sequence>MQRAGGCLPMGDLICYWLMSWISMSPRKRLFILQSKYKNLKGLVEN</sequence>
<reference evidence="2" key="2">
    <citation type="submission" date="2021-05" db="UniProtKB">
        <authorList>
            <consortium name="EnsemblPlants"/>
        </authorList>
    </citation>
    <scope>IDENTIFICATION</scope>
    <source>
        <strain evidence="2">subsp. malaccensis</strain>
    </source>
</reference>
<dbReference type="Proteomes" id="UP000012960">
    <property type="component" value="Unplaced"/>
</dbReference>
<evidence type="ECO:0000313" key="1">
    <source>
        <dbReference type="EMBL" id="CAG1836954.1"/>
    </source>
</evidence>
<dbReference type="EMBL" id="HG996474">
    <property type="protein sequence ID" value="CAG1836954.1"/>
    <property type="molecule type" value="Genomic_DNA"/>
</dbReference>
<protein>
    <submittedName>
        <fullName evidence="1">(wild Malaysian banana) hypothetical protein</fullName>
    </submittedName>
</protein>
<name>A0A804KQI1_MUSAM</name>
<evidence type="ECO:0000313" key="3">
    <source>
        <dbReference type="Proteomes" id="UP000012960"/>
    </source>
</evidence>
<accession>A0A804KQI1</accession>